<keyword evidence="3" id="KW-1185">Reference proteome</keyword>
<name>A0A4Z1A7T7_9LEPT</name>
<keyword evidence="1" id="KW-0472">Membrane</keyword>
<gene>
    <name evidence="2" type="ORF">EHQ62_00015</name>
</gene>
<reference evidence="2" key="1">
    <citation type="journal article" date="2019" name="PLoS Negl. Trop. Dis.">
        <title>Revisiting the worldwide diversity of Leptospira species in the environment.</title>
        <authorList>
            <person name="Vincent A.T."/>
            <person name="Schiettekatte O."/>
            <person name="Bourhy P."/>
            <person name="Veyrier F.J."/>
            <person name="Picardeau M."/>
        </authorList>
    </citation>
    <scope>NUCLEOTIDE SEQUENCE [LARGE SCALE GENOMIC DNA]</scope>
    <source>
        <strain evidence="2">201702451</strain>
    </source>
</reference>
<feature type="transmembrane region" description="Helical" evidence="1">
    <location>
        <begin position="87"/>
        <end position="109"/>
    </location>
</feature>
<sequence length="119" mass="14126">MAVEKYGPIVTTIDSNLSKLLVPNDMNDFASYYDKDSWNYAIYSFIIEKKKTSDINFSDIKLKKHFPDFVDQKLSWKSKVKSKFNNILNFLSIIPVIWYSFEFVFRPFLFPFKNFTPLP</sequence>
<accession>A0A4Z1A7T7</accession>
<dbReference type="AlphaFoldDB" id="A0A4Z1A7T7"/>
<protein>
    <submittedName>
        <fullName evidence="2">Uncharacterized protein</fullName>
    </submittedName>
</protein>
<evidence type="ECO:0000313" key="2">
    <source>
        <dbReference type="EMBL" id="TGL77310.1"/>
    </source>
</evidence>
<proteinExistence type="predicted"/>
<dbReference type="EMBL" id="RQGH01000002">
    <property type="protein sequence ID" value="TGL77310.1"/>
    <property type="molecule type" value="Genomic_DNA"/>
</dbReference>
<organism evidence="2 3">
    <name type="scientific">Leptospira jelokensis</name>
    <dbReference type="NCBI Taxonomy" id="2484931"/>
    <lineage>
        <taxon>Bacteria</taxon>
        <taxon>Pseudomonadati</taxon>
        <taxon>Spirochaetota</taxon>
        <taxon>Spirochaetia</taxon>
        <taxon>Leptospirales</taxon>
        <taxon>Leptospiraceae</taxon>
        <taxon>Leptospira</taxon>
    </lineage>
</organism>
<dbReference type="Proteomes" id="UP000297567">
    <property type="component" value="Unassembled WGS sequence"/>
</dbReference>
<evidence type="ECO:0000313" key="3">
    <source>
        <dbReference type="Proteomes" id="UP000297567"/>
    </source>
</evidence>
<keyword evidence="1" id="KW-1133">Transmembrane helix</keyword>
<evidence type="ECO:0000256" key="1">
    <source>
        <dbReference type="SAM" id="Phobius"/>
    </source>
</evidence>
<keyword evidence="1" id="KW-0812">Transmembrane</keyword>
<comment type="caution">
    <text evidence="2">The sequence shown here is derived from an EMBL/GenBank/DDBJ whole genome shotgun (WGS) entry which is preliminary data.</text>
</comment>